<comment type="similarity">
    <text evidence="1">Belongs to the outer membrane factor (OMF) (TC 1.B.17) family.</text>
</comment>
<evidence type="ECO:0000313" key="5">
    <source>
        <dbReference type="Proteomes" id="UP000316993"/>
    </source>
</evidence>
<gene>
    <name evidence="4" type="ORF">BDD18_1341</name>
</gene>
<accession>A0A543LLA5</accession>
<evidence type="ECO:0000313" key="4">
    <source>
        <dbReference type="EMBL" id="TQN08183.1"/>
    </source>
</evidence>
<dbReference type="Proteomes" id="UP000316993">
    <property type="component" value="Unassembled WGS sequence"/>
</dbReference>
<dbReference type="RefSeq" id="WP_066787370.1">
    <property type="nucleotide sequence ID" value="NZ_CP117193.1"/>
</dbReference>
<dbReference type="SUPFAM" id="SSF56954">
    <property type="entry name" value="Outer membrane efflux proteins (OEP)"/>
    <property type="match status" value="1"/>
</dbReference>
<feature type="chain" id="PRO_5021826906" evidence="3">
    <location>
        <begin position="29"/>
        <end position="441"/>
    </location>
</feature>
<dbReference type="EMBL" id="VFPV01000001">
    <property type="protein sequence ID" value="TQN08183.1"/>
    <property type="molecule type" value="Genomic_DNA"/>
</dbReference>
<feature type="coiled-coil region" evidence="2">
    <location>
        <begin position="324"/>
        <end position="369"/>
    </location>
</feature>
<sequence>MLKDIHNYNARAVAAGLLLALMTGTAFAQLLPTAPALGQSANGVEQIEAATPLTLQKAVALALEANLDLTVAQREIEAVEGQVIQGRVRPNPELAYSLEDQRTPTRTQSVQINLPIELGGKRAARIAAAERGRDVAVEELNTRRVEIRAAVVAAFFEALAAQDRTALAQDSVDLARQATDAVAKRVTAGKVSPVEETKARVAEAGVRVELAQAQSEQRSARARLASLLGANPPRFTQVAGSVDDLPNVPSLDDIQQRLSASSALRRAQLEIERRRSLADVERSKQTPDVTVSLGVKRPYELARNQLMLGVSVPLPLFDRNQGNLLEALKREDKARDELQALNVRLSTEVLQARERLASVRGEIDILQREVLPGAKSAYDAATVGFGYGKFNYLEVLDAQRTYFAAKSQYLKALADAHRAAADMDRVIGASESTTTLPANKE</sequence>
<dbReference type="AlphaFoldDB" id="A0A543LLA5"/>
<dbReference type="Pfam" id="PF02321">
    <property type="entry name" value="OEP"/>
    <property type="match status" value="2"/>
</dbReference>
<organism evidence="4 5">
    <name type="scientific">Acidovorax temperans</name>
    <dbReference type="NCBI Taxonomy" id="80878"/>
    <lineage>
        <taxon>Bacteria</taxon>
        <taxon>Pseudomonadati</taxon>
        <taxon>Pseudomonadota</taxon>
        <taxon>Betaproteobacteria</taxon>
        <taxon>Burkholderiales</taxon>
        <taxon>Comamonadaceae</taxon>
        <taxon>Acidovorax</taxon>
    </lineage>
</organism>
<proteinExistence type="inferred from homology"/>
<evidence type="ECO:0000256" key="3">
    <source>
        <dbReference type="SAM" id="SignalP"/>
    </source>
</evidence>
<dbReference type="GO" id="GO:0015562">
    <property type="term" value="F:efflux transmembrane transporter activity"/>
    <property type="evidence" value="ECO:0007669"/>
    <property type="project" value="InterPro"/>
</dbReference>
<evidence type="ECO:0000256" key="1">
    <source>
        <dbReference type="ARBA" id="ARBA00007613"/>
    </source>
</evidence>
<dbReference type="InterPro" id="IPR010131">
    <property type="entry name" value="MdtP/NodT-like"/>
</dbReference>
<reference evidence="4 5" key="1">
    <citation type="submission" date="2019-06" db="EMBL/GenBank/DDBJ databases">
        <title>Genomic Encyclopedia of Archaeal and Bacterial Type Strains, Phase II (KMG-II): from individual species to whole genera.</title>
        <authorList>
            <person name="Goeker M."/>
        </authorList>
    </citation>
    <scope>NUCLEOTIDE SEQUENCE [LARGE SCALE GENOMIC DNA]</scope>
    <source>
        <strain evidence="4 5">DSM 7270</strain>
    </source>
</reference>
<dbReference type="InterPro" id="IPR003423">
    <property type="entry name" value="OMP_efflux"/>
</dbReference>
<evidence type="ECO:0000256" key="2">
    <source>
        <dbReference type="SAM" id="Coils"/>
    </source>
</evidence>
<dbReference type="PANTHER" id="PTHR30203">
    <property type="entry name" value="OUTER MEMBRANE CATION EFFLUX PROTEIN"/>
    <property type="match status" value="1"/>
</dbReference>
<feature type="signal peptide" evidence="3">
    <location>
        <begin position="1"/>
        <end position="28"/>
    </location>
</feature>
<protein>
    <submittedName>
        <fullName evidence="4">Cobalt-zinc-cadmium efflux system outer membrane protein</fullName>
    </submittedName>
</protein>
<keyword evidence="3" id="KW-0732">Signal</keyword>
<keyword evidence="2" id="KW-0175">Coiled coil</keyword>
<name>A0A543LLA5_9BURK</name>
<comment type="caution">
    <text evidence="4">The sequence shown here is derived from an EMBL/GenBank/DDBJ whole genome shotgun (WGS) entry which is preliminary data.</text>
</comment>
<dbReference type="PANTHER" id="PTHR30203:SF24">
    <property type="entry name" value="BLR4935 PROTEIN"/>
    <property type="match status" value="1"/>
</dbReference>
<dbReference type="Gene3D" id="1.20.1600.10">
    <property type="entry name" value="Outer membrane efflux proteins (OEP)"/>
    <property type="match status" value="1"/>
</dbReference>